<dbReference type="InterPro" id="IPR036038">
    <property type="entry name" value="Aminotransferase-like"/>
</dbReference>
<keyword evidence="13" id="KW-1185">Reference proteome</keyword>
<keyword evidence="12" id="KW-0032">Aminotransferase</keyword>
<dbReference type="Gene3D" id="3.30.470.10">
    <property type="match status" value="1"/>
</dbReference>
<comment type="catalytic activity">
    <reaction evidence="10">
        <text>L-isoleucine + 2-oxoglutarate = (S)-3-methyl-2-oxopentanoate + L-glutamate</text>
        <dbReference type="Rhea" id="RHEA:24801"/>
        <dbReference type="ChEBI" id="CHEBI:16810"/>
        <dbReference type="ChEBI" id="CHEBI:29985"/>
        <dbReference type="ChEBI" id="CHEBI:35146"/>
        <dbReference type="ChEBI" id="CHEBI:58045"/>
        <dbReference type="EC" id="2.6.1.42"/>
    </reaction>
</comment>
<dbReference type="GO" id="GO:0008483">
    <property type="term" value="F:transaminase activity"/>
    <property type="evidence" value="ECO:0007669"/>
    <property type="project" value="UniProtKB-KW"/>
</dbReference>
<evidence type="ECO:0000256" key="3">
    <source>
        <dbReference type="ARBA" id="ARBA00004931"/>
    </source>
</evidence>
<dbReference type="RefSeq" id="WP_320502007.1">
    <property type="nucleotide sequence ID" value="NZ_JAXCLX010000003.1"/>
</dbReference>
<dbReference type="PANTHER" id="PTHR42743:SF11">
    <property type="entry name" value="AMINODEOXYCHORISMATE LYASE"/>
    <property type="match status" value="1"/>
</dbReference>
<comment type="pathway">
    <text evidence="3">Amino-acid biosynthesis; L-valine biosynthesis; L-valine from pyruvate: step 4/4.</text>
</comment>
<dbReference type="SUPFAM" id="SSF56752">
    <property type="entry name" value="D-aminoacid aminotransferase-like PLP-dependent enzymes"/>
    <property type="match status" value="1"/>
</dbReference>
<dbReference type="InterPro" id="IPR043132">
    <property type="entry name" value="BCAT-like_C"/>
</dbReference>
<evidence type="ECO:0000256" key="11">
    <source>
        <dbReference type="ARBA" id="ARBA00049229"/>
    </source>
</evidence>
<evidence type="ECO:0000256" key="5">
    <source>
        <dbReference type="ARBA" id="ARBA00009320"/>
    </source>
</evidence>
<comment type="caution">
    <text evidence="12">The sequence shown here is derived from an EMBL/GenBank/DDBJ whole genome shotgun (WGS) entry which is preliminary data.</text>
</comment>
<evidence type="ECO:0000256" key="1">
    <source>
        <dbReference type="ARBA" id="ARBA00003109"/>
    </source>
</evidence>
<comment type="function">
    <text evidence="1">Acts on leucine, isoleucine and valine.</text>
</comment>
<proteinExistence type="inferred from homology"/>
<gene>
    <name evidence="12" type="ORF">SMD31_16455</name>
</gene>
<evidence type="ECO:0000256" key="10">
    <source>
        <dbReference type="ARBA" id="ARBA00048798"/>
    </source>
</evidence>
<comment type="catalytic activity">
    <reaction evidence="9">
        <text>L-valine + 2-oxoglutarate = 3-methyl-2-oxobutanoate + L-glutamate</text>
        <dbReference type="Rhea" id="RHEA:24813"/>
        <dbReference type="ChEBI" id="CHEBI:11851"/>
        <dbReference type="ChEBI" id="CHEBI:16810"/>
        <dbReference type="ChEBI" id="CHEBI:29985"/>
        <dbReference type="ChEBI" id="CHEBI:57762"/>
        <dbReference type="EC" id="2.6.1.42"/>
    </reaction>
</comment>
<keyword evidence="12" id="KW-0808">Transferase</keyword>
<dbReference type="InterPro" id="IPR050571">
    <property type="entry name" value="Class-IV_PLP-Dep_Aminotrnsfr"/>
</dbReference>
<dbReference type="EC" id="2.6.1.42" evidence="6"/>
<accession>A0ABU5E1R6</accession>
<dbReference type="Gene3D" id="3.20.10.10">
    <property type="entry name" value="D-amino Acid Aminotransferase, subunit A, domain 2"/>
    <property type="match status" value="1"/>
</dbReference>
<evidence type="ECO:0000256" key="9">
    <source>
        <dbReference type="ARBA" id="ARBA00048212"/>
    </source>
</evidence>
<evidence type="ECO:0000313" key="13">
    <source>
        <dbReference type="Proteomes" id="UP001271769"/>
    </source>
</evidence>
<dbReference type="InterPro" id="IPR043131">
    <property type="entry name" value="BCAT-like_N"/>
</dbReference>
<protein>
    <recommendedName>
        <fullName evidence="7">Probable branched-chain-amino-acid aminotransferase</fullName>
        <ecNumber evidence="6">2.6.1.42</ecNumber>
    </recommendedName>
</protein>
<comment type="similarity">
    <text evidence="5">Belongs to the class-IV pyridoxal-phosphate-dependent aminotransferase family.</text>
</comment>
<evidence type="ECO:0000256" key="2">
    <source>
        <dbReference type="ARBA" id="ARBA00004824"/>
    </source>
</evidence>
<dbReference type="PANTHER" id="PTHR42743">
    <property type="entry name" value="AMINO-ACID AMINOTRANSFERASE"/>
    <property type="match status" value="1"/>
</dbReference>
<evidence type="ECO:0000256" key="4">
    <source>
        <dbReference type="ARBA" id="ARBA00005072"/>
    </source>
</evidence>
<comment type="pathway">
    <text evidence="2">Amino-acid biosynthesis; L-isoleucine biosynthesis; L-isoleucine from 2-oxobutanoate: step 4/4.</text>
</comment>
<evidence type="ECO:0000256" key="7">
    <source>
        <dbReference type="ARBA" id="ARBA00014472"/>
    </source>
</evidence>
<dbReference type="Proteomes" id="UP001271769">
    <property type="component" value="Unassembled WGS sequence"/>
</dbReference>
<organism evidence="12 13">
    <name type="scientific">Dongia rigui</name>
    <dbReference type="NCBI Taxonomy" id="940149"/>
    <lineage>
        <taxon>Bacteria</taxon>
        <taxon>Pseudomonadati</taxon>
        <taxon>Pseudomonadota</taxon>
        <taxon>Alphaproteobacteria</taxon>
        <taxon>Rhodospirillales</taxon>
        <taxon>Dongiaceae</taxon>
        <taxon>Dongia</taxon>
    </lineage>
</organism>
<evidence type="ECO:0000256" key="6">
    <source>
        <dbReference type="ARBA" id="ARBA00013053"/>
    </source>
</evidence>
<evidence type="ECO:0000256" key="8">
    <source>
        <dbReference type="ARBA" id="ARBA00023304"/>
    </source>
</evidence>
<keyword evidence="8" id="KW-0100">Branched-chain amino acid biosynthesis</keyword>
<comment type="catalytic activity">
    <reaction evidence="11">
        <text>L-leucine + 2-oxoglutarate = 4-methyl-2-oxopentanoate + L-glutamate</text>
        <dbReference type="Rhea" id="RHEA:18321"/>
        <dbReference type="ChEBI" id="CHEBI:16810"/>
        <dbReference type="ChEBI" id="CHEBI:17865"/>
        <dbReference type="ChEBI" id="CHEBI:29985"/>
        <dbReference type="ChEBI" id="CHEBI:57427"/>
        <dbReference type="EC" id="2.6.1.42"/>
    </reaction>
</comment>
<dbReference type="InterPro" id="IPR001544">
    <property type="entry name" value="Aminotrans_IV"/>
</dbReference>
<comment type="pathway">
    <text evidence="4">Amino-acid biosynthesis; L-leucine biosynthesis; L-leucine from 3-methyl-2-oxobutanoate: step 4/4.</text>
</comment>
<dbReference type="EMBL" id="JAXCLX010000003">
    <property type="protein sequence ID" value="MDY0873533.1"/>
    <property type="molecule type" value="Genomic_DNA"/>
</dbReference>
<dbReference type="Pfam" id="PF01063">
    <property type="entry name" value="Aminotran_4"/>
    <property type="match status" value="1"/>
</dbReference>
<keyword evidence="8" id="KW-0028">Amino-acid biosynthesis</keyword>
<sequence>MIWLNGQLLAPEVARIDPRDRGFTLGDGLFETLAARDGHPIDLASHLERLARGSTVLELPLPVEATEVATAIGQVLEANGLTSGPAALRLTLSRGVGSRGLLLPLDPKPNLVITASAFPKVPAHLDAVTVPIRRNEGSPLSRIKSLNYLDNVLAQQQAQAAGAQEALMLNNRGHIAGFARGNIFALIDATWVTPPLADGVLDGITRAKILQNAQKSGAKVEERSLERAETDRIGALFITNSLLGAVPIGRLDGQEMRLDSVLIEQIAALMID</sequence>
<name>A0ABU5E1R6_9PROT</name>
<reference evidence="12 13" key="1">
    <citation type="journal article" date="2013" name="Antonie Van Leeuwenhoek">
        <title>Dongia rigui sp. nov., isolated from freshwater of a large wetland in Korea.</title>
        <authorList>
            <person name="Baik K.S."/>
            <person name="Hwang Y.M."/>
            <person name="Choi J.S."/>
            <person name="Kwon J."/>
            <person name="Seong C.N."/>
        </authorList>
    </citation>
    <scope>NUCLEOTIDE SEQUENCE [LARGE SCALE GENOMIC DNA]</scope>
    <source>
        <strain evidence="12 13">04SU4-P</strain>
    </source>
</reference>
<evidence type="ECO:0000313" key="12">
    <source>
        <dbReference type="EMBL" id="MDY0873533.1"/>
    </source>
</evidence>